<dbReference type="InterPro" id="IPR039422">
    <property type="entry name" value="MarR/SlyA-like"/>
</dbReference>
<dbReference type="EMBL" id="JAVRFD010000025">
    <property type="protein sequence ID" value="MDT0548297.1"/>
    <property type="molecule type" value="Genomic_DNA"/>
</dbReference>
<dbReference type="InterPro" id="IPR036388">
    <property type="entry name" value="WH-like_DNA-bd_sf"/>
</dbReference>
<gene>
    <name evidence="3" type="ORF">RND15_37245</name>
</gene>
<protein>
    <submittedName>
        <fullName evidence="3">MarR family transcriptional regulator</fullName>
    </submittedName>
</protein>
<organism evidence="3 4">
    <name type="scientific">Streptomyces lonegramiae</name>
    <dbReference type="NCBI Taxonomy" id="3075524"/>
    <lineage>
        <taxon>Bacteria</taxon>
        <taxon>Bacillati</taxon>
        <taxon>Actinomycetota</taxon>
        <taxon>Actinomycetes</taxon>
        <taxon>Kitasatosporales</taxon>
        <taxon>Streptomycetaceae</taxon>
        <taxon>Streptomyces</taxon>
    </lineage>
</organism>
<comment type="caution">
    <text evidence="3">The sequence shown here is derived from an EMBL/GenBank/DDBJ whole genome shotgun (WGS) entry which is preliminary data.</text>
</comment>
<evidence type="ECO:0000256" key="1">
    <source>
        <dbReference type="SAM" id="MobiDB-lite"/>
    </source>
</evidence>
<dbReference type="PANTHER" id="PTHR33164">
    <property type="entry name" value="TRANSCRIPTIONAL REGULATOR, MARR FAMILY"/>
    <property type="match status" value="1"/>
</dbReference>
<dbReference type="PANTHER" id="PTHR33164:SF43">
    <property type="entry name" value="HTH-TYPE TRANSCRIPTIONAL REPRESSOR YETL"/>
    <property type="match status" value="1"/>
</dbReference>
<dbReference type="Gene3D" id="1.10.10.10">
    <property type="entry name" value="Winged helix-like DNA-binding domain superfamily/Winged helix DNA-binding domain"/>
    <property type="match status" value="1"/>
</dbReference>
<proteinExistence type="predicted"/>
<keyword evidence="4" id="KW-1185">Reference proteome</keyword>
<dbReference type="InterPro" id="IPR036390">
    <property type="entry name" value="WH_DNA-bd_sf"/>
</dbReference>
<feature type="domain" description="HTH marR-type" evidence="2">
    <location>
        <begin position="30"/>
        <end position="162"/>
    </location>
</feature>
<feature type="compositionally biased region" description="Basic and acidic residues" evidence="1">
    <location>
        <begin position="1"/>
        <end position="16"/>
    </location>
</feature>
<dbReference type="Proteomes" id="UP001180754">
    <property type="component" value="Unassembled WGS sequence"/>
</dbReference>
<dbReference type="InterPro" id="IPR000835">
    <property type="entry name" value="HTH_MarR-typ"/>
</dbReference>
<accession>A0ABU2XS64</accession>
<reference evidence="3" key="1">
    <citation type="submission" date="2024-05" db="EMBL/GenBank/DDBJ databases">
        <title>30 novel species of actinomycetes from the DSMZ collection.</title>
        <authorList>
            <person name="Nouioui I."/>
        </authorList>
    </citation>
    <scope>NUCLEOTIDE SEQUENCE</scope>
    <source>
        <strain evidence="3">DSM 41529</strain>
    </source>
</reference>
<evidence type="ECO:0000313" key="4">
    <source>
        <dbReference type="Proteomes" id="UP001180754"/>
    </source>
</evidence>
<dbReference type="SUPFAM" id="SSF46785">
    <property type="entry name" value="Winged helix' DNA-binding domain"/>
    <property type="match status" value="1"/>
</dbReference>
<evidence type="ECO:0000259" key="2">
    <source>
        <dbReference type="PROSITE" id="PS50995"/>
    </source>
</evidence>
<sequence length="171" mass="18030">MAECPEKTRAGDDGDARCPTPEDLALLEQWDVLQSGMRRLTDQLLDDVEATTDLAPSSFRALWFLLTAPEHAAPMNQLAATLGFTTAGTTKVADRLAEAGLLERHPSPCDRRVTLARLTEPGLAAAVTAALTLADALRKRVVGPLGAQSFASLVDGVGTVDPTPGARRGCP</sequence>
<name>A0ABU2XS64_9ACTN</name>
<dbReference type="RefSeq" id="WP_311728868.1">
    <property type="nucleotide sequence ID" value="NZ_JAVRFD010000025.1"/>
</dbReference>
<dbReference type="PROSITE" id="PS50995">
    <property type="entry name" value="HTH_MARR_2"/>
    <property type="match status" value="1"/>
</dbReference>
<dbReference type="Pfam" id="PF12802">
    <property type="entry name" value="MarR_2"/>
    <property type="match status" value="1"/>
</dbReference>
<evidence type="ECO:0000313" key="3">
    <source>
        <dbReference type="EMBL" id="MDT0548297.1"/>
    </source>
</evidence>
<dbReference type="SMART" id="SM00347">
    <property type="entry name" value="HTH_MARR"/>
    <property type="match status" value="1"/>
</dbReference>
<feature type="region of interest" description="Disordered" evidence="1">
    <location>
        <begin position="1"/>
        <end position="20"/>
    </location>
</feature>